<keyword evidence="1" id="KW-0472">Membrane</keyword>
<dbReference type="Proteomes" id="UP001055553">
    <property type="component" value="Chromosome"/>
</dbReference>
<dbReference type="InterPro" id="IPR006683">
    <property type="entry name" value="Thioestr_dom"/>
</dbReference>
<dbReference type="Gene3D" id="3.10.129.10">
    <property type="entry name" value="Hotdog Thioesterase"/>
    <property type="match status" value="1"/>
</dbReference>
<protein>
    <submittedName>
        <fullName evidence="3">Thioesterase superfamily protein</fullName>
    </submittedName>
</protein>
<dbReference type="Pfam" id="PF03061">
    <property type="entry name" value="4HBT"/>
    <property type="match status" value="1"/>
</dbReference>
<gene>
    <name evidence="3" type="ORF">MJ1_0572</name>
</gene>
<dbReference type="CDD" id="cd03443">
    <property type="entry name" value="PaaI_thioesterase"/>
    <property type="match status" value="1"/>
</dbReference>
<keyword evidence="1" id="KW-0812">Transmembrane</keyword>
<feature type="transmembrane region" description="Helical" evidence="1">
    <location>
        <begin position="56"/>
        <end position="77"/>
    </location>
</feature>
<organism evidence="3 4">
    <name type="scientific">Nanobdella aerobiophila</name>
    <dbReference type="NCBI Taxonomy" id="2586965"/>
    <lineage>
        <taxon>Archaea</taxon>
        <taxon>Nanobdellota</taxon>
        <taxon>Nanobdellia</taxon>
        <taxon>Nanobdellales</taxon>
        <taxon>Nanobdellaceae</taxon>
        <taxon>Nanobdella</taxon>
    </lineage>
</organism>
<proteinExistence type="predicted"/>
<dbReference type="InterPro" id="IPR029069">
    <property type="entry name" value="HotDog_dom_sf"/>
</dbReference>
<keyword evidence="4" id="KW-1185">Reference proteome</keyword>
<dbReference type="KEGG" id="naer:MJ1_0572"/>
<evidence type="ECO:0000256" key="1">
    <source>
        <dbReference type="SAM" id="Phobius"/>
    </source>
</evidence>
<reference evidence="4" key="1">
    <citation type="journal article" date="2022" name="Int. J. Syst. Evol. Microbiol.">
        <title>Nanobdella aerobiophila gen. nov., sp. nov., a thermoacidophilic, obligate ectosymbiotic archaeon, and proposal of Nanobdellaceae fam. nov., Nanobdellales ord. nov. and Nanobdellia class. nov.</title>
        <authorList>
            <person name="Kato S."/>
            <person name="Ogasawara A."/>
            <person name="Itoh T."/>
            <person name="Sakai H.D."/>
            <person name="Shimizu M."/>
            <person name="Yuki M."/>
            <person name="Kaneko M."/>
            <person name="Takashina T."/>
            <person name="Ohkuma M."/>
        </authorList>
    </citation>
    <scope>NUCLEOTIDE SEQUENCE [LARGE SCALE GENOMIC DNA]</scope>
    <source>
        <strain evidence="4">MJ1</strain>
    </source>
</reference>
<dbReference type="AlphaFoldDB" id="A0A915SIK9"/>
<sequence length="138" mass="16021">MNYMDISIVRTKINRIYEEIPILKKLGLEFNLEELKENEIIISFDGKDYFYRKGGFLFGGFVELLFDAFLGLLVRIFNDKANQVTVNLNIDFLEEAKGNKFYINGRIIRKGSSIVFVEGNLYNGEKIFAKANGIWKIF</sequence>
<name>A0A915SIK9_9ARCH</name>
<keyword evidence="1" id="KW-1133">Transmembrane helix</keyword>
<evidence type="ECO:0000313" key="3">
    <source>
        <dbReference type="EMBL" id="BBL45722.1"/>
    </source>
</evidence>
<evidence type="ECO:0000313" key="4">
    <source>
        <dbReference type="Proteomes" id="UP001055553"/>
    </source>
</evidence>
<feature type="domain" description="Thioesterase" evidence="2">
    <location>
        <begin position="54"/>
        <end position="125"/>
    </location>
</feature>
<evidence type="ECO:0000259" key="2">
    <source>
        <dbReference type="Pfam" id="PF03061"/>
    </source>
</evidence>
<dbReference type="SUPFAM" id="SSF54637">
    <property type="entry name" value="Thioesterase/thiol ester dehydrase-isomerase"/>
    <property type="match status" value="1"/>
</dbReference>
<accession>A0A915SIK9</accession>
<dbReference type="EMBL" id="AP019769">
    <property type="protein sequence ID" value="BBL45722.1"/>
    <property type="molecule type" value="Genomic_DNA"/>
</dbReference>